<dbReference type="Pfam" id="PF00636">
    <property type="entry name" value="Ribonuclease_3"/>
    <property type="match status" value="1"/>
</dbReference>
<evidence type="ECO:0000313" key="5">
    <source>
        <dbReference type="Proteomes" id="UP000510602"/>
    </source>
</evidence>
<dbReference type="SMART" id="SM00535">
    <property type="entry name" value="RIBOc"/>
    <property type="match status" value="1"/>
</dbReference>
<dbReference type="Proteomes" id="UP000510602">
    <property type="component" value="Segment"/>
</dbReference>
<dbReference type="Proteomes" id="UP000201485">
    <property type="component" value="Segment"/>
</dbReference>
<proteinExistence type="predicted"/>
<dbReference type="SUPFAM" id="SSF69065">
    <property type="entry name" value="RNase III domain-like"/>
    <property type="match status" value="1"/>
</dbReference>
<dbReference type="EMBL" id="MN562489">
    <property type="protein sequence ID" value="QLI60697.1"/>
    <property type="molecule type" value="Genomic_DNA"/>
</dbReference>
<organism evidence="2 4">
    <name type="scientific">Scale drop disease virus</name>
    <dbReference type="NCBI Taxonomy" id="1697349"/>
    <lineage>
        <taxon>Viruses</taxon>
        <taxon>Varidnaviria</taxon>
        <taxon>Bamfordvirae</taxon>
        <taxon>Nucleocytoviricota</taxon>
        <taxon>Megaviricetes</taxon>
        <taxon>Pimascovirales</taxon>
        <taxon>Pimascovirales incertae sedis</taxon>
        <taxon>Iridoviridae</taxon>
        <taxon>Alphairidovirinae</taxon>
        <taxon>Megalocytivirus</taxon>
        <taxon>Megalocytivirus lates1</taxon>
    </lineage>
</organism>
<dbReference type="GeneID" id="25479074"/>
<dbReference type="InterPro" id="IPR000999">
    <property type="entry name" value="RNase_III_dom"/>
</dbReference>
<evidence type="ECO:0000313" key="3">
    <source>
        <dbReference type="EMBL" id="QLI60697.1"/>
    </source>
</evidence>
<evidence type="ECO:0000313" key="4">
    <source>
        <dbReference type="Proteomes" id="UP000201485"/>
    </source>
</evidence>
<dbReference type="EMBL" id="KR139659">
    <property type="protein sequence ID" value="AKU37440.1"/>
    <property type="molecule type" value="Genomic_DNA"/>
</dbReference>
<dbReference type="OrthoDB" id="3618at10239"/>
<dbReference type="GO" id="GO:0006396">
    <property type="term" value="P:RNA processing"/>
    <property type="evidence" value="ECO:0007669"/>
    <property type="project" value="InterPro"/>
</dbReference>
<reference evidence="3 5" key="2">
    <citation type="submission" date="2019-10" db="EMBL/GenBank/DDBJ databases">
        <authorList>
            <person name="Kayansamruaj P."/>
        </authorList>
    </citation>
    <scope>NUCLEOTIDE SEQUENCE [LARGE SCALE GENOMIC DNA]</scope>
    <source>
        <strain evidence="3">SDDV_Thai_2019</strain>
    </source>
</reference>
<dbReference type="PROSITE" id="PS50142">
    <property type="entry name" value="RNASE_3_2"/>
    <property type="match status" value="1"/>
</dbReference>
<dbReference type="CDD" id="cd00593">
    <property type="entry name" value="RIBOc"/>
    <property type="match status" value="1"/>
</dbReference>
<dbReference type="GO" id="GO:0004525">
    <property type="term" value="F:ribonuclease III activity"/>
    <property type="evidence" value="ECO:0007669"/>
    <property type="project" value="InterPro"/>
</dbReference>
<protein>
    <submittedName>
        <fullName evidence="2">ORF_025R</fullName>
    </submittedName>
    <submittedName>
        <fullName evidence="3">Putative ribonuclease</fullName>
    </submittedName>
</protein>
<evidence type="ECO:0000259" key="1">
    <source>
        <dbReference type="PROSITE" id="PS50142"/>
    </source>
</evidence>
<evidence type="ECO:0000313" key="2">
    <source>
        <dbReference type="EMBL" id="AKU37440.1"/>
    </source>
</evidence>
<dbReference type="KEGG" id="vg:25479074"/>
<name>A0A0K1L734_9VIRU</name>
<gene>
    <name evidence="2" type="ORF">SDDV_025</name>
</gene>
<accession>A0A0K1L734</accession>
<keyword evidence="4" id="KW-1185">Reference proteome</keyword>
<sequence>MNCEWRSYVVNYLLIKCCEIDSTFAHQLFDNNVDVFKSVFTSSKTDPVQNYEYLELIGDGVIGMGLPLYFMERFPILKQHGNDVRVGIISRLKLIYLSGTRMSAIAEKLGFLKWIKCFNKLKHTSYQEQQKLMEDCFEAFFGALITTFDDAKGITCSGQIVCYRFLRSAYNLIPISLDNLVDNKTMLKEIIDTNRAQLQSFVYTYDKNVMTLSVASGKYVVSDKNTSGVSKKEMEKIVAGQMLSILSKDGFIHYSEK</sequence>
<dbReference type="RefSeq" id="YP_009163786.1">
    <property type="nucleotide sequence ID" value="NC_027778.1"/>
</dbReference>
<reference evidence="2 4" key="1">
    <citation type="journal article" date="2015" name="PLoS Pathog.">
        <title>A Novel Virus Causes Scale Drop Disease in Lates calcarifer.</title>
        <authorList>
            <person name="de Groof A."/>
            <person name="Guelen L."/>
            <person name="Deijs M."/>
            <person name="van der Wal Y."/>
            <person name="Miyata M."/>
            <person name="Ng K.S."/>
            <person name="van Grinsven L."/>
            <person name="Simmelink B."/>
            <person name="Biermann Y."/>
            <person name="Grisez L."/>
            <person name="van Lent J."/>
            <person name="de Ronde A."/>
            <person name="Chang S.F."/>
            <person name="Schrier C."/>
            <person name="van der Hoek L."/>
        </authorList>
    </citation>
    <scope>NUCLEOTIDE SEQUENCE [LARGE SCALE GENOMIC DNA]</scope>
    <source>
        <strain evidence="2">C4575</strain>
    </source>
</reference>
<dbReference type="InterPro" id="IPR036389">
    <property type="entry name" value="RNase_III_sf"/>
</dbReference>
<dbReference type="Gene3D" id="1.10.1520.10">
    <property type="entry name" value="Ribonuclease III domain"/>
    <property type="match status" value="1"/>
</dbReference>
<feature type="domain" description="RNase III" evidence="1">
    <location>
        <begin position="31"/>
        <end position="149"/>
    </location>
</feature>